<dbReference type="RefSeq" id="WP_188670088.1">
    <property type="nucleotide sequence ID" value="NZ_BMJH01000001.1"/>
</dbReference>
<comment type="caution">
    <text evidence="13">The sequence shown here is derived from an EMBL/GenBank/DDBJ whole genome shotgun (WGS) entry which is preliminary data.</text>
</comment>
<keyword evidence="10" id="KW-0472">Membrane</keyword>
<dbReference type="InterPro" id="IPR023346">
    <property type="entry name" value="Lysozyme-like_dom_sf"/>
</dbReference>
<dbReference type="SUPFAM" id="SSF53955">
    <property type="entry name" value="Lysozyme-like"/>
    <property type="match status" value="1"/>
</dbReference>
<comment type="catalytic activity">
    <reaction evidence="8">
        <text>[GlcNAc-(1-&gt;4)-Mur2Ac(oyl-L-Ala-gamma-D-Glu-L-Lys-D-Ala-D-Ala)](n)-di-trans,octa-cis-undecaprenyl diphosphate + beta-D-GlcNAc-(1-&gt;4)-Mur2Ac(oyl-L-Ala-gamma-D-Glu-L-Lys-D-Ala-D-Ala)-di-trans,octa-cis-undecaprenyl diphosphate = [GlcNAc-(1-&gt;4)-Mur2Ac(oyl-L-Ala-gamma-D-Glu-L-Lys-D-Ala-D-Ala)](n+1)-di-trans,octa-cis-undecaprenyl diphosphate + di-trans,octa-cis-undecaprenyl diphosphate + H(+)</text>
        <dbReference type="Rhea" id="RHEA:23708"/>
        <dbReference type="Rhea" id="RHEA-COMP:9602"/>
        <dbReference type="Rhea" id="RHEA-COMP:9603"/>
        <dbReference type="ChEBI" id="CHEBI:15378"/>
        <dbReference type="ChEBI" id="CHEBI:58405"/>
        <dbReference type="ChEBI" id="CHEBI:60033"/>
        <dbReference type="ChEBI" id="CHEBI:78435"/>
        <dbReference type="EC" id="2.4.99.28"/>
    </reaction>
</comment>
<dbReference type="GO" id="GO:0008955">
    <property type="term" value="F:peptidoglycan glycosyltransferase activity"/>
    <property type="evidence" value="ECO:0007669"/>
    <property type="project" value="UniProtKB-EC"/>
</dbReference>
<keyword evidence="6" id="KW-0511">Multifunctional enzyme</keyword>
<dbReference type="Pfam" id="PF00905">
    <property type="entry name" value="Transpeptidase"/>
    <property type="match status" value="1"/>
</dbReference>
<dbReference type="PANTHER" id="PTHR32282:SF34">
    <property type="entry name" value="PENICILLIN-BINDING PROTEIN 1A"/>
    <property type="match status" value="1"/>
</dbReference>
<dbReference type="Pfam" id="PF00912">
    <property type="entry name" value="Transgly"/>
    <property type="match status" value="1"/>
</dbReference>
<feature type="region of interest" description="Disordered" evidence="9">
    <location>
        <begin position="645"/>
        <end position="701"/>
    </location>
</feature>
<dbReference type="InterPro" id="IPR050396">
    <property type="entry name" value="Glycosyltr_51/Transpeptidase"/>
</dbReference>
<evidence type="ECO:0000313" key="13">
    <source>
        <dbReference type="EMBL" id="GGC54509.1"/>
    </source>
</evidence>
<dbReference type="InterPro" id="IPR001264">
    <property type="entry name" value="Glyco_trans_51"/>
</dbReference>
<evidence type="ECO:0000256" key="3">
    <source>
        <dbReference type="ARBA" id="ARBA00022676"/>
    </source>
</evidence>
<keyword evidence="1" id="KW-0121">Carboxypeptidase</keyword>
<dbReference type="InterPro" id="IPR036950">
    <property type="entry name" value="PBP_transglycosylase"/>
</dbReference>
<keyword evidence="5" id="KW-0378">Hydrolase</keyword>
<dbReference type="Proteomes" id="UP000641514">
    <property type="component" value="Unassembled WGS sequence"/>
</dbReference>
<evidence type="ECO:0000256" key="10">
    <source>
        <dbReference type="SAM" id="Phobius"/>
    </source>
</evidence>
<evidence type="ECO:0000256" key="5">
    <source>
        <dbReference type="ARBA" id="ARBA00022801"/>
    </source>
</evidence>
<proteinExistence type="predicted"/>
<dbReference type="GO" id="GO:0008658">
    <property type="term" value="F:penicillin binding"/>
    <property type="evidence" value="ECO:0007669"/>
    <property type="project" value="InterPro"/>
</dbReference>
<keyword evidence="2" id="KW-0645">Protease</keyword>
<reference evidence="13" key="1">
    <citation type="journal article" date="2014" name="Int. J. Syst. Evol. Microbiol.">
        <title>Complete genome sequence of Corynebacterium casei LMG S-19264T (=DSM 44701T), isolated from a smear-ripened cheese.</title>
        <authorList>
            <consortium name="US DOE Joint Genome Institute (JGI-PGF)"/>
            <person name="Walter F."/>
            <person name="Albersmeier A."/>
            <person name="Kalinowski J."/>
            <person name="Ruckert C."/>
        </authorList>
    </citation>
    <scope>NUCLEOTIDE SEQUENCE</scope>
    <source>
        <strain evidence="13">CGMCC 1.15478</strain>
    </source>
</reference>
<keyword evidence="14" id="KW-1185">Reference proteome</keyword>
<accession>A0A916U0E6</accession>
<dbReference type="AlphaFoldDB" id="A0A916U0E6"/>
<evidence type="ECO:0000256" key="9">
    <source>
        <dbReference type="SAM" id="MobiDB-lite"/>
    </source>
</evidence>
<dbReference type="GO" id="GO:0009252">
    <property type="term" value="P:peptidoglycan biosynthetic process"/>
    <property type="evidence" value="ECO:0007669"/>
    <property type="project" value="TreeGrafter"/>
</dbReference>
<feature type="transmembrane region" description="Helical" evidence="10">
    <location>
        <begin position="39"/>
        <end position="60"/>
    </location>
</feature>
<reference evidence="13" key="2">
    <citation type="submission" date="2020-09" db="EMBL/GenBank/DDBJ databases">
        <authorList>
            <person name="Sun Q."/>
            <person name="Zhou Y."/>
        </authorList>
    </citation>
    <scope>NUCLEOTIDE SEQUENCE</scope>
    <source>
        <strain evidence="13">CGMCC 1.15478</strain>
    </source>
</reference>
<keyword evidence="10" id="KW-0812">Transmembrane</keyword>
<dbReference type="PANTHER" id="PTHR32282">
    <property type="entry name" value="BINDING PROTEIN TRANSPEPTIDASE, PUTATIVE-RELATED"/>
    <property type="match status" value="1"/>
</dbReference>
<feature type="region of interest" description="Disordered" evidence="9">
    <location>
        <begin position="1"/>
        <end position="32"/>
    </location>
</feature>
<evidence type="ECO:0000256" key="6">
    <source>
        <dbReference type="ARBA" id="ARBA00023268"/>
    </source>
</evidence>
<organism evidence="13 14">
    <name type="scientific">Hoyosella rhizosphaerae</name>
    <dbReference type="NCBI Taxonomy" id="1755582"/>
    <lineage>
        <taxon>Bacteria</taxon>
        <taxon>Bacillati</taxon>
        <taxon>Actinomycetota</taxon>
        <taxon>Actinomycetes</taxon>
        <taxon>Mycobacteriales</taxon>
        <taxon>Hoyosellaceae</taxon>
        <taxon>Hoyosella</taxon>
    </lineage>
</organism>
<feature type="compositionally biased region" description="Low complexity" evidence="9">
    <location>
        <begin position="671"/>
        <end position="681"/>
    </location>
</feature>
<keyword evidence="3" id="KW-0328">Glycosyltransferase</keyword>
<evidence type="ECO:0000259" key="11">
    <source>
        <dbReference type="Pfam" id="PF00905"/>
    </source>
</evidence>
<keyword evidence="10" id="KW-1133">Transmembrane helix</keyword>
<comment type="catalytic activity">
    <reaction evidence="7">
        <text>Preferential cleavage: (Ac)2-L-Lys-D-Ala-|-D-Ala. Also transpeptidation of peptidyl-alanyl moieties that are N-acyl substituents of D-alanine.</text>
        <dbReference type="EC" id="3.4.16.4"/>
    </reaction>
</comment>
<evidence type="ECO:0000256" key="7">
    <source>
        <dbReference type="ARBA" id="ARBA00034000"/>
    </source>
</evidence>
<dbReference type="GO" id="GO:0006508">
    <property type="term" value="P:proteolysis"/>
    <property type="evidence" value="ECO:0007669"/>
    <property type="project" value="UniProtKB-KW"/>
</dbReference>
<dbReference type="GO" id="GO:0009002">
    <property type="term" value="F:serine-type D-Ala-D-Ala carboxypeptidase activity"/>
    <property type="evidence" value="ECO:0007669"/>
    <property type="project" value="UniProtKB-EC"/>
</dbReference>
<dbReference type="InterPro" id="IPR012338">
    <property type="entry name" value="Beta-lactam/transpept-like"/>
</dbReference>
<dbReference type="SUPFAM" id="SSF56601">
    <property type="entry name" value="beta-lactamase/transpeptidase-like"/>
    <property type="match status" value="1"/>
</dbReference>
<dbReference type="InterPro" id="IPR001460">
    <property type="entry name" value="PCN-bd_Tpept"/>
</dbReference>
<dbReference type="GO" id="GO:0030288">
    <property type="term" value="C:outer membrane-bounded periplasmic space"/>
    <property type="evidence" value="ECO:0007669"/>
    <property type="project" value="TreeGrafter"/>
</dbReference>
<dbReference type="Gene3D" id="3.40.710.10">
    <property type="entry name" value="DD-peptidase/beta-lactamase superfamily"/>
    <property type="match status" value="1"/>
</dbReference>
<dbReference type="EMBL" id="BMJH01000001">
    <property type="protein sequence ID" value="GGC54509.1"/>
    <property type="molecule type" value="Genomic_DNA"/>
</dbReference>
<feature type="domain" description="Penicillin-binding protein transpeptidase" evidence="11">
    <location>
        <begin position="353"/>
        <end position="611"/>
    </location>
</feature>
<evidence type="ECO:0000259" key="12">
    <source>
        <dbReference type="Pfam" id="PF00912"/>
    </source>
</evidence>
<protein>
    <submittedName>
        <fullName evidence="13">Penicillin-binding protein 1A</fullName>
    </submittedName>
</protein>
<evidence type="ECO:0000256" key="2">
    <source>
        <dbReference type="ARBA" id="ARBA00022670"/>
    </source>
</evidence>
<dbReference type="Gene3D" id="1.10.3810.10">
    <property type="entry name" value="Biosynthetic peptidoglycan transglycosylase-like"/>
    <property type="match status" value="1"/>
</dbReference>
<evidence type="ECO:0000256" key="4">
    <source>
        <dbReference type="ARBA" id="ARBA00022679"/>
    </source>
</evidence>
<evidence type="ECO:0000256" key="1">
    <source>
        <dbReference type="ARBA" id="ARBA00022645"/>
    </source>
</evidence>
<evidence type="ECO:0000313" key="14">
    <source>
        <dbReference type="Proteomes" id="UP000641514"/>
    </source>
</evidence>
<gene>
    <name evidence="13" type="primary">ponA1</name>
    <name evidence="13" type="ORF">GCM10011410_03610</name>
</gene>
<name>A0A916U0E6_9ACTN</name>
<evidence type="ECO:0000256" key="8">
    <source>
        <dbReference type="ARBA" id="ARBA00049902"/>
    </source>
</evidence>
<feature type="domain" description="Glycosyl transferase family 51" evidence="12">
    <location>
        <begin position="86"/>
        <end position="260"/>
    </location>
</feature>
<sequence length="718" mass="76895">MSSDHTGKPKRSGAGQNKQNGGKRPQGRKRSRGRVIRRTLLLLLIVFLVVPAALFGYSYYNSEVPHPADLRNSQIATIVAADDATVISRMASAEGNRVNVTLDDVPVHVRTAILAAEDRTFYENPGFSVRGFVRAARDNITGREDAGGGSTITQQYVKNTVVGSDRSLERKWRELVLAARMAREWSKDDVLLAYLNTIYFGRNSYGIATAAQSYFGKPLADLTVEEGAVIAAVITRPSALDNANDSDALRARWNYVLDGMVEMNALRPSERSDMVFPTILPFDQVPDPNAATGNEGLIRAQVVRELERVGVDQEALDTRGVRIVTTIDPKAQDAALTAVSDIMTGEPERLRTAVVSIDPQSGAVKAYYGGPQGQGYDFAQAPLQTGSSFKVFGLVAALQEGIPLSARYDSSPVNIGNLRITNVAGESCGVCNIAEALKRSLNTSYYRLTLSMSNGAQKIADAAHAAGIPAEIPGLPGKSLSEDGGAPETGIVLGQYQVRPIDMASAYGTLAASGIYHEPYFVQRVVAADGEVLYERAASEGEQRIEKAVAENATQAMLPIAAYSRGNSLAGGRPSAAKTGTTQLGDTGLNKDAWMVGYTPSLSTAVWVGSENSEAILNRWGSSIYGSTLPSSIWKNTMDGALSGTEVESFPWPDPIAGQAGVPTYEPPAPVQRAPQRQSPSQPSPVSPPQVQIPQLPPPPQFQEVEIFPGIRIPLPVR</sequence>
<keyword evidence="4" id="KW-0808">Transferase</keyword>